<proteinExistence type="predicted"/>
<protein>
    <recommendedName>
        <fullName evidence="3">Nif11 domain-containing protein</fullName>
    </recommendedName>
</protein>
<dbReference type="NCBIfam" id="NF038399">
    <property type="entry name" value="NH_RiPP_Os17"/>
    <property type="match status" value="1"/>
</dbReference>
<dbReference type="RefSeq" id="WP_216800690.1">
    <property type="nucleotide sequence ID" value="NZ_CP076723.1"/>
</dbReference>
<organism evidence="1 2">
    <name type="scientific">Geomonas oryzisoli</name>
    <dbReference type="NCBI Taxonomy" id="2847992"/>
    <lineage>
        <taxon>Bacteria</taxon>
        <taxon>Pseudomonadati</taxon>
        <taxon>Thermodesulfobacteriota</taxon>
        <taxon>Desulfuromonadia</taxon>
        <taxon>Geobacterales</taxon>
        <taxon>Geobacteraceae</taxon>
        <taxon>Geomonas</taxon>
    </lineage>
</organism>
<name>A0ABX8JA05_9BACT</name>
<accession>A0ABX8JA05</accession>
<keyword evidence="2" id="KW-1185">Reference proteome</keyword>
<evidence type="ECO:0000313" key="2">
    <source>
        <dbReference type="Proteomes" id="UP000683557"/>
    </source>
</evidence>
<dbReference type="Proteomes" id="UP000683557">
    <property type="component" value="Chromosome"/>
</dbReference>
<reference evidence="1 2" key="1">
    <citation type="submission" date="2021-06" db="EMBL/GenBank/DDBJ databases">
        <title>Gemonas diversity in paddy soil.</title>
        <authorList>
            <person name="Liu G."/>
        </authorList>
    </citation>
    <scope>NUCLEOTIDE SEQUENCE [LARGE SCALE GENOMIC DNA]</scope>
    <source>
        <strain evidence="1 2">RG10</strain>
    </source>
</reference>
<sequence length="68" mass="7291">MSQESVEKFLGRLVTDGNFRRVAAASFEHAALQAGLTMSQAEIAALQRVDLDLLAALADSVDDSILRS</sequence>
<evidence type="ECO:0000313" key="1">
    <source>
        <dbReference type="EMBL" id="QWV93956.1"/>
    </source>
</evidence>
<evidence type="ECO:0008006" key="3">
    <source>
        <dbReference type="Google" id="ProtNLM"/>
    </source>
</evidence>
<dbReference type="EMBL" id="CP076723">
    <property type="protein sequence ID" value="QWV93956.1"/>
    <property type="molecule type" value="Genomic_DNA"/>
</dbReference>
<gene>
    <name evidence="1" type="ORF">KP004_01830</name>
</gene>